<organism evidence="7 8">
    <name type="scientific">Sulfobacillus thermosulfidooxidans</name>
    <dbReference type="NCBI Taxonomy" id="28034"/>
    <lineage>
        <taxon>Bacteria</taxon>
        <taxon>Bacillati</taxon>
        <taxon>Bacillota</taxon>
        <taxon>Clostridia</taxon>
        <taxon>Eubacteriales</taxon>
        <taxon>Clostridiales Family XVII. Incertae Sedis</taxon>
        <taxon>Sulfobacillus</taxon>
    </lineage>
</organism>
<evidence type="ECO:0000259" key="6">
    <source>
        <dbReference type="Pfam" id="PF00496"/>
    </source>
</evidence>
<dbReference type="GO" id="GO:0043190">
    <property type="term" value="C:ATP-binding cassette (ABC) transporter complex"/>
    <property type="evidence" value="ECO:0007669"/>
    <property type="project" value="InterPro"/>
</dbReference>
<dbReference type="GO" id="GO:0042597">
    <property type="term" value="C:periplasmic space"/>
    <property type="evidence" value="ECO:0007669"/>
    <property type="project" value="UniProtKB-ARBA"/>
</dbReference>
<dbReference type="GO" id="GO:0015833">
    <property type="term" value="P:peptide transport"/>
    <property type="evidence" value="ECO:0007669"/>
    <property type="project" value="TreeGrafter"/>
</dbReference>
<dbReference type="Pfam" id="PF00496">
    <property type="entry name" value="SBP_bac_5"/>
    <property type="match status" value="1"/>
</dbReference>
<reference evidence="7 8" key="1">
    <citation type="journal article" date="2014" name="BMC Genomics">
        <title>Comparison of environmental and isolate Sulfobacillus genomes reveals diverse carbon, sulfur, nitrogen, and hydrogen metabolisms.</title>
        <authorList>
            <person name="Justice N.B."/>
            <person name="Norman A."/>
            <person name="Brown C.T."/>
            <person name="Singh A."/>
            <person name="Thomas B.C."/>
            <person name="Banfield J.F."/>
        </authorList>
    </citation>
    <scope>NUCLEOTIDE SEQUENCE [LARGE SCALE GENOMIC DNA]</scope>
    <source>
        <strain evidence="7">AMDSBA5</strain>
    </source>
</reference>
<feature type="chain" id="PRO_5038412899" evidence="5">
    <location>
        <begin position="21"/>
        <end position="580"/>
    </location>
</feature>
<protein>
    <submittedName>
        <fullName evidence="7">ABC transporter substrate-binding protein</fullName>
    </submittedName>
</protein>
<comment type="caution">
    <text evidence="7">The sequence shown here is derived from an EMBL/GenBank/DDBJ whole genome shotgun (WGS) entry which is preliminary data.</text>
</comment>
<dbReference type="PANTHER" id="PTHR30290:SF10">
    <property type="entry name" value="PERIPLASMIC OLIGOPEPTIDE-BINDING PROTEIN-RELATED"/>
    <property type="match status" value="1"/>
</dbReference>
<evidence type="ECO:0000256" key="2">
    <source>
        <dbReference type="ARBA" id="ARBA00005695"/>
    </source>
</evidence>
<evidence type="ECO:0000256" key="4">
    <source>
        <dbReference type="ARBA" id="ARBA00022729"/>
    </source>
</evidence>
<sequence>MRWTSSTLLSSSLMLSLIMAGCGNSTSATHPTGSAKLTSTKGGTAVIALTTQQSPTWFFPLRSQVTDTVTNEELELMMYKPLITVNGHDQLDYARSLARSITTNAAGDIYTIHLNPKWHWSNGQPVTAQDVVFTWQIMKAASQSSAPWTFWGEGFGGFPTLWQSVTAKGPYTVIVKISSPRNPAWFIRNGLGQIIPAPKSVWDRYPHNMNKELQYIQSIANSPTNAAFDVVDGPYHFSRYAPNNYWSFVPNPHYDGHQSSLSKVIYQYESSASNEFTALKTGTLNAGSLPPSLLSAKSQLTGDTVIPEYVIGFNYIVPNQNPHAPGGIGQAFQSLAVRQALQMGIDQPAIIKDFYHGYAVMDDTTLAPLPKTPFFDPALNTNPYPFNPQKGKTLLEQHGWHEQNGVMTKNGIKLQFTLIYASGSTAGTDLAELLKNDWAQEGIKVNLVSEPFNEVVSHGASNASSWAMIDWDQSVGGWTYGTGYPSGGGLFSSTGSENMGSYSSLQMNQLIQGTYEPGTTAQTLQRMYSYENFAAHQLPVLFIPDPAQIIVHSKNLHGVAKSFDPAGAVFLPNHWWFSSH</sequence>
<accession>A0A2T2WVT7</accession>
<dbReference type="GO" id="GO:0030313">
    <property type="term" value="C:cell envelope"/>
    <property type="evidence" value="ECO:0007669"/>
    <property type="project" value="UniProtKB-SubCell"/>
</dbReference>
<name>A0A2T2WVT7_SULTH</name>
<gene>
    <name evidence="7" type="ORF">C7B47_10745</name>
</gene>
<dbReference type="Proteomes" id="UP000242705">
    <property type="component" value="Unassembled WGS sequence"/>
</dbReference>
<keyword evidence="4 5" id="KW-0732">Signal</keyword>
<feature type="domain" description="Solute-binding protein family 5" evidence="6">
    <location>
        <begin position="96"/>
        <end position="487"/>
    </location>
</feature>
<feature type="signal peptide" evidence="5">
    <location>
        <begin position="1"/>
        <end position="20"/>
    </location>
</feature>
<dbReference type="AlphaFoldDB" id="A0A2T2WVT7"/>
<evidence type="ECO:0000313" key="8">
    <source>
        <dbReference type="Proteomes" id="UP000242705"/>
    </source>
</evidence>
<comment type="subcellular location">
    <subcellularLocation>
        <location evidence="1">Cell envelope</location>
    </subcellularLocation>
</comment>
<dbReference type="GO" id="GO:1904680">
    <property type="term" value="F:peptide transmembrane transporter activity"/>
    <property type="evidence" value="ECO:0007669"/>
    <property type="project" value="TreeGrafter"/>
</dbReference>
<evidence type="ECO:0000313" key="7">
    <source>
        <dbReference type="EMBL" id="PSR26367.1"/>
    </source>
</evidence>
<dbReference type="PANTHER" id="PTHR30290">
    <property type="entry name" value="PERIPLASMIC BINDING COMPONENT OF ABC TRANSPORTER"/>
    <property type="match status" value="1"/>
</dbReference>
<dbReference type="PROSITE" id="PS51257">
    <property type="entry name" value="PROKAR_LIPOPROTEIN"/>
    <property type="match status" value="1"/>
</dbReference>
<evidence type="ECO:0000256" key="5">
    <source>
        <dbReference type="SAM" id="SignalP"/>
    </source>
</evidence>
<dbReference type="SUPFAM" id="SSF53850">
    <property type="entry name" value="Periplasmic binding protein-like II"/>
    <property type="match status" value="1"/>
</dbReference>
<dbReference type="PIRSF" id="PIRSF002741">
    <property type="entry name" value="MppA"/>
    <property type="match status" value="1"/>
</dbReference>
<dbReference type="Gene3D" id="3.90.76.10">
    <property type="entry name" value="Dipeptide-binding Protein, Domain 1"/>
    <property type="match status" value="1"/>
</dbReference>
<dbReference type="CDD" id="cd08513">
    <property type="entry name" value="PBP2_thermophilic_Hb8_like"/>
    <property type="match status" value="1"/>
</dbReference>
<evidence type="ECO:0000256" key="1">
    <source>
        <dbReference type="ARBA" id="ARBA00004196"/>
    </source>
</evidence>
<dbReference type="Gene3D" id="3.10.105.10">
    <property type="entry name" value="Dipeptide-binding Protein, Domain 3"/>
    <property type="match status" value="1"/>
</dbReference>
<dbReference type="Gene3D" id="3.40.190.10">
    <property type="entry name" value="Periplasmic binding protein-like II"/>
    <property type="match status" value="1"/>
</dbReference>
<comment type="similarity">
    <text evidence="2">Belongs to the bacterial solute-binding protein 5 family.</text>
</comment>
<evidence type="ECO:0000256" key="3">
    <source>
        <dbReference type="ARBA" id="ARBA00022448"/>
    </source>
</evidence>
<keyword evidence="3" id="KW-0813">Transport</keyword>
<proteinExistence type="inferred from homology"/>
<dbReference type="InterPro" id="IPR000914">
    <property type="entry name" value="SBP_5_dom"/>
</dbReference>
<dbReference type="EMBL" id="PXYX01000023">
    <property type="protein sequence ID" value="PSR26367.1"/>
    <property type="molecule type" value="Genomic_DNA"/>
</dbReference>
<dbReference type="InterPro" id="IPR039424">
    <property type="entry name" value="SBP_5"/>
</dbReference>
<dbReference type="InterPro" id="IPR030678">
    <property type="entry name" value="Peptide/Ni-bd"/>
</dbReference>